<evidence type="ECO:0000256" key="3">
    <source>
        <dbReference type="ARBA" id="ARBA00022989"/>
    </source>
</evidence>
<keyword evidence="3 6" id="KW-1133">Transmembrane helix</keyword>
<accession>A0A2B4SFX7</accession>
<dbReference type="STRING" id="50429.A0A2B4SFX7"/>
<dbReference type="PRINTS" id="PR02001">
    <property type="entry name" value="GCR1CAMPR"/>
</dbReference>
<feature type="transmembrane region" description="Helical" evidence="6">
    <location>
        <begin position="35"/>
        <end position="58"/>
    </location>
</feature>
<keyword evidence="4 6" id="KW-0472">Membrane</keyword>
<feature type="transmembrane region" description="Helical" evidence="6">
    <location>
        <begin position="265"/>
        <end position="293"/>
    </location>
</feature>
<dbReference type="AlphaFoldDB" id="A0A2B4SFX7"/>
<dbReference type="Pfam" id="PF00001">
    <property type="entry name" value="7tm_1"/>
    <property type="match status" value="1"/>
</dbReference>
<dbReference type="PANTHER" id="PTHR23112:SF0">
    <property type="entry name" value="TRANSMEMBRANE PROTEIN 116"/>
    <property type="match status" value="1"/>
</dbReference>
<dbReference type="GO" id="GO:0004930">
    <property type="term" value="F:G protein-coupled receptor activity"/>
    <property type="evidence" value="ECO:0007669"/>
    <property type="project" value="InterPro"/>
</dbReference>
<dbReference type="InterPro" id="IPR022343">
    <property type="entry name" value="GCR1-cAMP_receptor"/>
</dbReference>
<dbReference type="Proteomes" id="UP000225706">
    <property type="component" value="Unassembled WGS sequence"/>
</dbReference>
<evidence type="ECO:0000256" key="2">
    <source>
        <dbReference type="ARBA" id="ARBA00022692"/>
    </source>
</evidence>
<dbReference type="CDD" id="cd00637">
    <property type="entry name" value="7tm_classA_rhodopsin-like"/>
    <property type="match status" value="1"/>
</dbReference>
<name>A0A2B4SFX7_STYPI</name>
<feature type="transmembrane region" description="Helical" evidence="6">
    <location>
        <begin position="156"/>
        <end position="177"/>
    </location>
</feature>
<proteinExistence type="predicted"/>
<dbReference type="OrthoDB" id="10070607at2759"/>
<evidence type="ECO:0000259" key="7">
    <source>
        <dbReference type="PROSITE" id="PS50262"/>
    </source>
</evidence>
<evidence type="ECO:0000256" key="5">
    <source>
        <dbReference type="SAM" id="MobiDB-lite"/>
    </source>
</evidence>
<dbReference type="InterPro" id="IPR000276">
    <property type="entry name" value="GPCR_Rhodpsn"/>
</dbReference>
<keyword evidence="2 6" id="KW-0812">Transmembrane</keyword>
<dbReference type="Gene3D" id="1.20.1070.10">
    <property type="entry name" value="Rhodopsin 7-helix transmembrane proteins"/>
    <property type="match status" value="1"/>
</dbReference>
<dbReference type="GO" id="GO:0007189">
    <property type="term" value="P:adenylate cyclase-activating G protein-coupled receptor signaling pathway"/>
    <property type="evidence" value="ECO:0007669"/>
    <property type="project" value="TreeGrafter"/>
</dbReference>
<dbReference type="InterPro" id="IPR017452">
    <property type="entry name" value="GPCR_Rhodpsn_7TM"/>
</dbReference>
<reference evidence="9" key="1">
    <citation type="journal article" date="2017" name="bioRxiv">
        <title>Comparative analysis of the genomes of Stylophora pistillata and Acropora digitifera provides evidence for extensive differences between species of corals.</title>
        <authorList>
            <person name="Voolstra C.R."/>
            <person name="Li Y."/>
            <person name="Liew Y.J."/>
            <person name="Baumgarten S."/>
            <person name="Zoccola D."/>
            <person name="Flot J.-F."/>
            <person name="Tambutte S."/>
            <person name="Allemand D."/>
            <person name="Aranda M."/>
        </authorList>
    </citation>
    <scope>NUCLEOTIDE SEQUENCE [LARGE SCALE GENOMIC DNA]</scope>
</reference>
<dbReference type="SUPFAM" id="SSF81321">
    <property type="entry name" value="Family A G protein-coupled receptor-like"/>
    <property type="match status" value="1"/>
</dbReference>
<feature type="compositionally biased region" description="Polar residues" evidence="5">
    <location>
        <begin position="354"/>
        <end position="365"/>
    </location>
</feature>
<feature type="transmembrane region" description="Helical" evidence="6">
    <location>
        <begin position="105"/>
        <end position="127"/>
    </location>
</feature>
<dbReference type="PANTHER" id="PTHR23112">
    <property type="entry name" value="G PROTEIN-COUPLED RECEPTOR 157-RELATED"/>
    <property type="match status" value="1"/>
</dbReference>
<evidence type="ECO:0000256" key="4">
    <source>
        <dbReference type="ARBA" id="ARBA00023136"/>
    </source>
</evidence>
<feature type="transmembrane region" description="Helical" evidence="6">
    <location>
        <begin position="212"/>
        <end position="235"/>
    </location>
</feature>
<evidence type="ECO:0000256" key="6">
    <source>
        <dbReference type="SAM" id="Phobius"/>
    </source>
</evidence>
<sequence length="373" mass="41952">MSNYIGSSIANNTSVQKSMSLICPIQSNEKKRDIAIIYLVTSGLSILGASSVIIFSVLKRIVRSPEVHPLFHLALADLILASLWFAGACRWFQKYDSFACFYLDVVAEMAHLASFFLTVNYGLNAYIRLRGKTKSIANFQLPSVSSTTSYVWSTRILYALCWLVPVAIMLPLLLHVYDEENSPPDNCTRCLLLFDRPKPKDGETSSHSIWKVYGSIALVATLAFSIVALMVVYFLTVRTYRKAVLHSGVLTDLQRVSIDAIRNKVFLYILVFLLCWSPALVVASCDIAPSITITNLHHWFLVFLFQGFTAPMQGFFNCIVYGWARKNFREAPEQRKNLLLESEDNFRFPRSRRTSYGSLRSMTSQKGGGEGGS</sequence>
<organism evidence="8 9">
    <name type="scientific">Stylophora pistillata</name>
    <name type="common">Smooth cauliflower coral</name>
    <dbReference type="NCBI Taxonomy" id="50429"/>
    <lineage>
        <taxon>Eukaryota</taxon>
        <taxon>Metazoa</taxon>
        <taxon>Cnidaria</taxon>
        <taxon>Anthozoa</taxon>
        <taxon>Hexacorallia</taxon>
        <taxon>Scleractinia</taxon>
        <taxon>Astrocoeniina</taxon>
        <taxon>Pocilloporidae</taxon>
        <taxon>Stylophora</taxon>
    </lineage>
</organism>
<feature type="transmembrane region" description="Helical" evidence="6">
    <location>
        <begin position="70"/>
        <end position="93"/>
    </location>
</feature>
<feature type="region of interest" description="Disordered" evidence="5">
    <location>
        <begin position="351"/>
        <end position="373"/>
    </location>
</feature>
<dbReference type="EMBL" id="LSMT01000104">
    <property type="protein sequence ID" value="PFX27412.1"/>
    <property type="molecule type" value="Genomic_DNA"/>
</dbReference>
<dbReference type="GO" id="GO:0005886">
    <property type="term" value="C:plasma membrane"/>
    <property type="evidence" value="ECO:0007669"/>
    <property type="project" value="TreeGrafter"/>
</dbReference>
<dbReference type="PROSITE" id="PS50262">
    <property type="entry name" value="G_PROTEIN_RECEP_F1_2"/>
    <property type="match status" value="1"/>
</dbReference>
<evidence type="ECO:0000313" key="8">
    <source>
        <dbReference type="EMBL" id="PFX27412.1"/>
    </source>
</evidence>
<protein>
    <submittedName>
        <fullName evidence="8">Transmembrane protein 116</fullName>
    </submittedName>
</protein>
<gene>
    <name evidence="8" type="primary">tmem116</name>
    <name evidence="8" type="ORF">AWC38_SpisGene7898</name>
</gene>
<feature type="domain" description="G-protein coupled receptors family 1 profile" evidence="7">
    <location>
        <begin position="48"/>
        <end position="321"/>
    </location>
</feature>
<comment type="subcellular location">
    <subcellularLocation>
        <location evidence="1">Membrane</location>
        <topology evidence="1">Multi-pass membrane protein</topology>
    </subcellularLocation>
</comment>
<feature type="transmembrane region" description="Helical" evidence="6">
    <location>
        <begin position="299"/>
        <end position="324"/>
    </location>
</feature>
<evidence type="ECO:0000313" key="9">
    <source>
        <dbReference type="Proteomes" id="UP000225706"/>
    </source>
</evidence>
<keyword evidence="9" id="KW-1185">Reference proteome</keyword>
<evidence type="ECO:0000256" key="1">
    <source>
        <dbReference type="ARBA" id="ARBA00004141"/>
    </source>
</evidence>
<comment type="caution">
    <text evidence="8">The sequence shown here is derived from an EMBL/GenBank/DDBJ whole genome shotgun (WGS) entry which is preliminary data.</text>
</comment>